<accession>A0ABW0CDG6</accession>
<organism evidence="2 3">
    <name type="scientific">Streptomyces coerulescens</name>
    <dbReference type="NCBI Taxonomy" id="29304"/>
    <lineage>
        <taxon>Bacteria</taxon>
        <taxon>Bacillati</taxon>
        <taxon>Actinomycetota</taxon>
        <taxon>Actinomycetes</taxon>
        <taxon>Kitasatosporales</taxon>
        <taxon>Streptomycetaceae</taxon>
        <taxon>Streptomyces</taxon>
    </lineage>
</organism>
<reference evidence="3" key="1">
    <citation type="journal article" date="2019" name="Int. J. Syst. Evol. Microbiol.">
        <title>The Global Catalogue of Microorganisms (GCM) 10K type strain sequencing project: providing services to taxonomists for standard genome sequencing and annotation.</title>
        <authorList>
            <consortium name="The Broad Institute Genomics Platform"/>
            <consortium name="The Broad Institute Genome Sequencing Center for Infectious Disease"/>
            <person name="Wu L."/>
            <person name="Ma J."/>
        </authorList>
    </citation>
    <scope>NUCLEOTIDE SEQUENCE [LARGE SCALE GENOMIC DNA]</scope>
    <source>
        <strain evidence="3">KCTC 42586</strain>
    </source>
</reference>
<dbReference type="InterPro" id="IPR052897">
    <property type="entry name" value="Sec-Metab_Biosynth_Hydrolase"/>
</dbReference>
<dbReference type="Pfam" id="PF12697">
    <property type="entry name" value="Abhydrolase_6"/>
    <property type="match status" value="1"/>
</dbReference>
<gene>
    <name evidence="2" type="ORF">ACFPQ9_05600</name>
</gene>
<keyword evidence="3" id="KW-1185">Reference proteome</keyword>
<dbReference type="SUPFAM" id="SSF53474">
    <property type="entry name" value="alpha/beta-Hydrolases"/>
    <property type="match status" value="1"/>
</dbReference>
<feature type="domain" description="AB hydrolase-1" evidence="1">
    <location>
        <begin position="11"/>
        <end position="221"/>
    </location>
</feature>
<comment type="caution">
    <text evidence="2">The sequence shown here is derived from an EMBL/GenBank/DDBJ whole genome shotgun (WGS) entry which is preliminary data.</text>
</comment>
<dbReference type="Gene3D" id="3.40.50.1820">
    <property type="entry name" value="alpha/beta hydrolase"/>
    <property type="match status" value="1"/>
</dbReference>
<evidence type="ECO:0000313" key="3">
    <source>
        <dbReference type="Proteomes" id="UP001596263"/>
    </source>
</evidence>
<name>A0ABW0CDG6_STRCD</name>
<dbReference type="RefSeq" id="WP_380847416.1">
    <property type="nucleotide sequence ID" value="NZ_JBHSKM010000002.1"/>
</dbReference>
<keyword evidence="2" id="KW-0378">Hydrolase</keyword>
<dbReference type="EMBL" id="JBHSKM010000002">
    <property type="protein sequence ID" value="MFC5213307.1"/>
    <property type="molecule type" value="Genomic_DNA"/>
</dbReference>
<dbReference type="PANTHER" id="PTHR37017:SF11">
    <property type="entry name" value="ESTERASE_LIPASE_THIOESTERASE DOMAIN-CONTAINING PROTEIN"/>
    <property type="match status" value="1"/>
</dbReference>
<dbReference type="GO" id="GO:0016787">
    <property type="term" value="F:hydrolase activity"/>
    <property type="evidence" value="ECO:0007669"/>
    <property type="project" value="UniProtKB-KW"/>
</dbReference>
<evidence type="ECO:0000313" key="2">
    <source>
        <dbReference type="EMBL" id="MFC5213307.1"/>
    </source>
</evidence>
<evidence type="ECO:0000259" key="1">
    <source>
        <dbReference type="Pfam" id="PF12697"/>
    </source>
</evidence>
<dbReference type="PANTHER" id="PTHR37017">
    <property type="entry name" value="AB HYDROLASE-1 DOMAIN-CONTAINING PROTEIN-RELATED"/>
    <property type="match status" value="1"/>
</dbReference>
<protein>
    <submittedName>
        <fullName evidence="2">Alpha/beta hydrolase</fullName>
    </submittedName>
</protein>
<dbReference type="InterPro" id="IPR029058">
    <property type="entry name" value="AB_hydrolase_fold"/>
</dbReference>
<dbReference type="InterPro" id="IPR000073">
    <property type="entry name" value="AB_hydrolase_1"/>
</dbReference>
<proteinExistence type="predicted"/>
<sequence>MATTEGSRPTILLVHGAWHGPWCWEELESALLSHSWATRTVALPSAGDTEPLAGMHTDARVVREALQDIEGPVVVVGHSYGGIPVTQAIADAPNVKHAVYLAAYQLDVGESLYGFHGATEPKHPIGVVQPMENSAEALYGDLSEEQAARSVRKLVPQSVRSFSERVTKAGWPAVPSTYIICDQDKALPLQVQETLAARAKDVHRLKSGHSPFLSMPAELAALLASIAQGSRSAC</sequence>
<dbReference type="Proteomes" id="UP001596263">
    <property type="component" value="Unassembled WGS sequence"/>
</dbReference>